<protein>
    <recommendedName>
        <fullName evidence="7">Heme O synthase</fullName>
    </recommendedName>
</protein>
<dbReference type="Pfam" id="PF01040">
    <property type="entry name" value="UbiA"/>
    <property type="match status" value="1"/>
</dbReference>
<evidence type="ECO:0000256" key="4">
    <source>
        <dbReference type="ARBA" id="ARBA00022989"/>
    </source>
</evidence>
<keyword evidence="4 9" id="KW-1133">Transmembrane helix</keyword>
<organism evidence="11 12">
    <name type="scientific">Chrysophaeum taylorii</name>
    <dbReference type="NCBI Taxonomy" id="2483200"/>
    <lineage>
        <taxon>Eukaryota</taxon>
        <taxon>Sar</taxon>
        <taxon>Stramenopiles</taxon>
        <taxon>Ochrophyta</taxon>
        <taxon>Pelagophyceae</taxon>
        <taxon>Pelagomonadales</taxon>
        <taxon>Pelagomonadaceae</taxon>
        <taxon>Chrysophaeum</taxon>
    </lineage>
</organism>
<evidence type="ECO:0000256" key="3">
    <source>
        <dbReference type="ARBA" id="ARBA00022692"/>
    </source>
</evidence>
<feature type="transmembrane region" description="Helical" evidence="9">
    <location>
        <begin position="87"/>
        <end position="106"/>
    </location>
</feature>
<evidence type="ECO:0000256" key="9">
    <source>
        <dbReference type="SAM" id="Phobius"/>
    </source>
</evidence>
<dbReference type="InterPro" id="IPR027450">
    <property type="entry name" value="AlkB-like"/>
</dbReference>
<dbReference type="GO" id="GO:0008495">
    <property type="term" value="F:protoheme IX farnesyltransferase activity"/>
    <property type="evidence" value="ECO:0007669"/>
    <property type="project" value="InterPro"/>
</dbReference>
<dbReference type="PANTHER" id="PTHR43448">
    <property type="entry name" value="PROTOHEME IX FARNESYLTRANSFERASE, MITOCHONDRIAL"/>
    <property type="match status" value="1"/>
</dbReference>
<dbReference type="GO" id="GO:0006784">
    <property type="term" value="P:heme A biosynthetic process"/>
    <property type="evidence" value="ECO:0007669"/>
    <property type="project" value="TreeGrafter"/>
</dbReference>
<sequence>MMVRWQRRACVVVVRHHWRSRPTSSSVASVASDRPESPVQRWAGLASELSKARLSGFVATTAFAGYAATGAPLVYTSNLEVSSDAVLATLGVFACSASANALNQVIEARRDARMARTARRPMPSGRCAPHEALAFAAGSAAAGTGALALTSGPLVAPLLGVSNVAAYAGAYTYLKPRAEINTWVGAVVGAVPPLIGWAAAGEPLWVADGVLSAPAEPWILALALYLWQFPHFFALAWRHRADYARGGFSMVPCDDPTGDRTSRLIFRYSVYSFAVPVLAVATGATGYMFAVEGVALNAALLAAAHRFRRDRSQANATRVFRVTLLYLPLLLLGFVLHSGRLKEDHDAGDAATLGDALDPLRNLGRSLCVHEYLAESRLQRRPTTPSLCPLDTAAQTTKMMVVRGLEVSPVPSNRVQRLINEASTCEGVLAATEALPLVGEETYSWEHEEIHIKRRRLATASALQKLAKRLVGSGAREERLRLVRDPRFGRLIRLAGDALPPGVAATRDAQIDALRSVGALSQDRVISTWRHDIDRAIASATSAPLSPGQVTAARWAAERLALFAACASLERCRELEAALDLPFSVHPSLLADDLPSVDAFRETLPLRADDVVTRSGAVVSERRHTAWLVDADDIGAMAYSGKLMRPQPFPLTVTTARDALQDRLAGARYDCALVNLYPTGDAACKYHADPGHGIPDEPRAFWAQDSAIVSVGEVRRFGFRGLLRDDDDRHLFHLFDGDVVHMVSDCQDTYQHCVFKAEDDQTNVAPRISLVFKRALYRVAPPTTTNLRVAWSVLEWLEEVGQDEDDSVAVAAACIGEHFGMSLADSDQRERFGGTRNLRDVFEAGAAALGSHSTEERYERAVRAVGGDAGFDEFLRAVDDKGYFEGCEPDSLQWRARFVKVADKFLERRRGEPSLRPEHLEDPAPPPGSDSEDVKREVVSAAAVIARALDDDDDDKSEVSEAARKLLLQNPRILQKLLSKSLHPEGLDHPVG</sequence>
<feature type="transmembrane region" description="Helical" evidence="9">
    <location>
        <begin position="218"/>
        <end position="237"/>
    </location>
</feature>
<feature type="transmembrane region" description="Helical" evidence="9">
    <location>
        <begin position="180"/>
        <end position="198"/>
    </location>
</feature>
<evidence type="ECO:0000256" key="5">
    <source>
        <dbReference type="ARBA" id="ARBA00023133"/>
    </source>
</evidence>
<reference evidence="11" key="1">
    <citation type="submission" date="2023-01" db="EMBL/GenBank/DDBJ databases">
        <title>Metagenome sequencing of chrysophaentin producing Chrysophaeum taylorii.</title>
        <authorList>
            <person name="Davison J."/>
            <person name="Bewley C."/>
        </authorList>
    </citation>
    <scope>NUCLEOTIDE SEQUENCE</scope>
    <source>
        <strain evidence="11">NIES-1699</strain>
    </source>
</reference>
<feature type="domain" description="Fe2OG dioxygenase" evidence="10">
    <location>
        <begin position="668"/>
        <end position="781"/>
    </location>
</feature>
<dbReference type="GO" id="GO:0016020">
    <property type="term" value="C:membrane"/>
    <property type="evidence" value="ECO:0007669"/>
    <property type="project" value="UniProtKB-SubCell"/>
</dbReference>
<dbReference type="Gene3D" id="1.10.357.140">
    <property type="entry name" value="UbiA prenyltransferase"/>
    <property type="match status" value="1"/>
</dbReference>
<feature type="transmembrane region" description="Helical" evidence="9">
    <location>
        <begin position="54"/>
        <end position="75"/>
    </location>
</feature>
<evidence type="ECO:0000256" key="8">
    <source>
        <dbReference type="SAM" id="MobiDB-lite"/>
    </source>
</evidence>
<dbReference type="Gene3D" id="2.60.120.590">
    <property type="entry name" value="Alpha-ketoglutarate-dependent dioxygenase AlkB-like"/>
    <property type="match status" value="1"/>
</dbReference>
<evidence type="ECO:0000313" key="12">
    <source>
        <dbReference type="Proteomes" id="UP001230188"/>
    </source>
</evidence>
<feature type="transmembrane region" description="Helical" evidence="9">
    <location>
        <begin position="154"/>
        <end position="173"/>
    </location>
</feature>
<dbReference type="Proteomes" id="UP001230188">
    <property type="component" value="Unassembled WGS sequence"/>
</dbReference>
<dbReference type="PROSITE" id="PS51471">
    <property type="entry name" value="FE2OG_OXY"/>
    <property type="match status" value="1"/>
</dbReference>
<evidence type="ECO:0000256" key="2">
    <source>
        <dbReference type="ARBA" id="ARBA00022679"/>
    </source>
</evidence>
<evidence type="ECO:0000313" key="11">
    <source>
        <dbReference type="EMBL" id="KAJ8608751.1"/>
    </source>
</evidence>
<dbReference type="InterPro" id="IPR037151">
    <property type="entry name" value="AlkB-like_sf"/>
</dbReference>
<comment type="subcellular location">
    <subcellularLocation>
        <location evidence="1">Membrane</location>
        <topology evidence="1">Multi-pass membrane protein</topology>
    </subcellularLocation>
</comment>
<feature type="transmembrane region" description="Helical" evidence="9">
    <location>
        <begin position="127"/>
        <end position="148"/>
    </location>
</feature>
<feature type="region of interest" description="Disordered" evidence="8">
    <location>
        <begin position="910"/>
        <end position="935"/>
    </location>
</feature>
<dbReference type="NCBIfam" id="TIGR01473">
    <property type="entry name" value="cyoE_ctaB"/>
    <property type="match status" value="1"/>
</dbReference>
<keyword evidence="3 9" id="KW-0812">Transmembrane</keyword>
<dbReference type="AlphaFoldDB" id="A0AAD7UJ57"/>
<evidence type="ECO:0000256" key="1">
    <source>
        <dbReference type="ARBA" id="ARBA00004141"/>
    </source>
</evidence>
<keyword evidence="12" id="KW-1185">Reference proteome</keyword>
<dbReference type="InterPro" id="IPR005123">
    <property type="entry name" value="Oxoglu/Fe-dep_dioxygenase_dom"/>
</dbReference>
<dbReference type="EMBL" id="JAQMWT010000161">
    <property type="protein sequence ID" value="KAJ8608751.1"/>
    <property type="molecule type" value="Genomic_DNA"/>
</dbReference>
<keyword evidence="5" id="KW-0350">Heme biosynthesis</keyword>
<accession>A0AAD7UJ57</accession>
<dbReference type="InterPro" id="IPR000537">
    <property type="entry name" value="UbiA_prenyltransferase"/>
</dbReference>
<feature type="transmembrane region" description="Helical" evidence="9">
    <location>
        <begin position="264"/>
        <end position="281"/>
    </location>
</feature>
<dbReference type="GO" id="GO:0005739">
    <property type="term" value="C:mitochondrion"/>
    <property type="evidence" value="ECO:0007669"/>
    <property type="project" value="TreeGrafter"/>
</dbReference>
<dbReference type="InterPro" id="IPR044878">
    <property type="entry name" value="UbiA_sf"/>
</dbReference>
<evidence type="ECO:0000259" key="10">
    <source>
        <dbReference type="PROSITE" id="PS51471"/>
    </source>
</evidence>
<dbReference type="HAMAP" id="MF_00154">
    <property type="entry name" value="CyoE_CtaB"/>
    <property type="match status" value="1"/>
</dbReference>
<evidence type="ECO:0000256" key="6">
    <source>
        <dbReference type="ARBA" id="ARBA00023136"/>
    </source>
</evidence>
<dbReference type="InterPro" id="IPR006369">
    <property type="entry name" value="Protohaem_IX_farnesylTrfase"/>
</dbReference>
<dbReference type="CDD" id="cd13957">
    <property type="entry name" value="PT_UbiA_Cox10"/>
    <property type="match status" value="1"/>
</dbReference>
<comment type="caution">
    <text evidence="11">The sequence shown here is derived from an EMBL/GenBank/DDBJ whole genome shotgun (WGS) entry which is preliminary data.</text>
</comment>
<proteinExistence type="inferred from homology"/>
<name>A0AAD7UJ57_9STRA</name>
<keyword evidence="2" id="KW-0808">Transferase</keyword>
<feature type="compositionally biased region" description="Basic and acidic residues" evidence="8">
    <location>
        <begin position="910"/>
        <end position="922"/>
    </location>
</feature>
<keyword evidence="6 9" id="KW-0472">Membrane</keyword>
<dbReference type="Pfam" id="PF13532">
    <property type="entry name" value="2OG-FeII_Oxy_2"/>
    <property type="match status" value="1"/>
</dbReference>
<dbReference type="SUPFAM" id="SSF51197">
    <property type="entry name" value="Clavaminate synthase-like"/>
    <property type="match status" value="1"/>
</dbReference>
<gene>
    <name evidence="11" type="ORF">CTAYLR_007786</name>
</gene>
<evidence type="ECO:0000256" key="7">
    <source>
        <dbReference type="ARBA" id="ARBA00030253"/>
    </source>
</evidence>
<dbReference type="PANTHER" id="PTHR43448:SF2">
    <property type="entry name" value="PROTOHEME IX FARNESYLTRANSFERASE, MITOCHONDRIAL"/>
    <property type="match status" value="1"/>
</dbReference>